<comment type="caution">
    <text evidence="6">The sequence shown here is derived from an EMBL/GenBank/DDBJ whole genome shotgun (WGS) entry which is preliminary data.</text>
</comment>
<dbReference type="PANTHER" id="PTHR11353">
    <property type="entry name" value="CHAPERONIN"/>
    <property type="match status" value="1"/>
</dbReference>
<accession>A0ABR3KJB3</accession>
<dbReference type="SUPFAM" id="SSF54849">
    <property type="entry name" value="GroEL-intermediate domain like"/>
    <property type="match status" value="1"/>
</dbReference>
<evidence type="ECO:0000313" key="7">
    <source>
        <dbReference type="Proteomes" id="UP001558632"/>
    </source>
</evidence>
<dbReference type="InterPro" id="IPR002194">
    <property type="entry name" value="Chaperonin_TCP-1_CS"/>
</dbReference>
<dbReference type="PROSITE" id="PS00750">
    <property type="entry name" value="TCP1_1"/>
    <property type="match status" value="1"/>
</dbReference>
<dbReference type="PRINTS" id="PR00304">
    <property type="entry name" value="TCOMPLEXTCP1"/>
</dbReference>
<sequence length="199" mass="21300">MSAPIILFKPACQAIADTIKTTLGPRGLDKMIVQNSGTTIISNDGATILKALEVALPAANVLVDLAKSQDAEIGDGTTTVVLLAAELLAMSKPFIDEGIHPQVIINAYRKASKYALQVVNDVAVDVKGESIEIGGKKGMSKKELLIKCACTTLSSKLVATQKQHFAELIVQAVMHLDDSMPLNMIGIKKYEAVLWTNRN</sequence>
<reference evidence="6 7" key="1">
    <citation type="submission" date="2024-07" db="EMBL/GenBank/DDBJ databases">
        <title>Enhanced genomic and transcriptomic resources for Trichinella pseudospiralis and T. spiralis underpin the discovery of pronounced molecular differences between stages and species.</title>
        <authorList>
            <person name="Pasi K.K."/>
            <person name="La Rosa G."/>
            <person name="Gomez-Morales M.A."/>
            <person name="Tosini F."/>
            <person name="Sumanam S."/>
            <person name="Young N.D."/>
            <person name="Chang B.C."/>
            <person name="Robin G.B."/>
        </authorList>
    </citation>
    <scope>NUCLEOTIDE SEQUENCE [LARGE SCALE GENOMIC DNA]</scope>
    <source>
        <strain evidence="6">ISS534</strain>
    </source>
</reference>
<keyword evidence="3 5" id="KW-0067">ATP-binding</keyword>
<evidence type="ECO:0000256" key="4">
    <source>
        <dbReference type="ARBA" id="ARBA00023186"/>
    </source>
</evidence>
<protein>
    <submittedName>
        <fullName evidence="6">T-complex protein 1 subunit eta</fullName>
    </submittedName>
</protein>
<dbReference type="SUPFAM" id="SSF48592">
    <property type="entry name" value="GroEL equatorial domain-like"/>
    <property type="match status" value="1"/>
</dbReference>
<keyword evidence="2 5" id="KW-0547">Nucleotide-binding</keyword>
<dbReference type="Proteomes" id="UP001558632">
    <property type="component" value="Unassembled WGS sequence"/>
</dbReference>
<dbReference type="Gene3D" id="3.30.260.10">
    <property type="entry name" value="TCP-1-like chaperonin intermediate domain"/>
    <property type="match status" value="1"/>
</dbReference>
<dbReference type="EMBL" id="JBEUSY010000288">
    <property type="protein sequence ID" value="KAL1238739.1"/>
    <property type="molecule type" value="Genomic_DNA"/>
</dbReference>
<dbReference type="InterPro" id="IPR027410">
    <property type="entry name" value="TCP-1-like_intermed_sf"/>
</dbReference>
<dbReference type="PROSITE" id="PS00995">
    <property type="entry name" value="TCP1_3"/>
    <property type="match status" value="1"/>
</dbReference>
<keyword evidence="7" id="KW-1185">Reference proteome</keyword>
<keyword evidence="4 5" id="KW-0143">Chaperone</keyword>
<dbReference type="InterPro" id="IPR027413">
    <property type="entry name" value="GROEL-like_equatorial_sf"/>
</dbReference>
<evidence type="ECO:0000256" key="1">
    <source>
        <dbReference type="ARBA" id="ARBA00008020"/>
    </source>
</evidence>
<evidence type="ECO:0000256" key="2">
    <source>
        <dbReference type="ARBA" id="ARBA00022741"/>
    </source>
</evidence>
<name>A0ABR3KJB3_TRISP</name>
<dbReference type="Pfam" id="PF00118">
    <property type="entry name" value="Cpn60_TCP1"/>
    <property type="match status" value="1"/>
</dbReference>
<dbReference type="Gene3D" id="1.10.560.10">
    <property type="entry name" value="GroEL-like equatorial domain"/>
    <property type="match status" value="1"/>
</dbReference>
<evidence type="ECO:0000313" key="6">
    <source>
        <dbReference type="EMBL" id="KAL1238739.1"/>
    </source>
</evidence>
<evidence type="ECO:0000256" key="5">
    <source>
        <dbReference type="RuleBase" id="RU004187"/>
    </source>
</evidence>
<evidence type="ECO:0000256" key="3">
    <source>
        <dbReference type="ARBA" id="ARBA00022840"/>
    </source>
</evidence>
<dbReference type="InterPro" id="IPR002423">
    <property type="entry name" value="Cpn60/GroEL/TCP-1"/>
</dbReference>
<gene>
    <name evidence="6" type="ORF">TSPI_02198</name>
</gene>
<dbReference type="InterPro" id="IPR017998">
    <property type="entry name" value="Chaperone_TCP-1"/>
</dbReference>
<comment type="similarity">
    <text evidence="1 5">Belongs to the TCP-1 chaperonin family.</text>
</comment>
<proteinExistence type="inferred from homology"/>
<organism evidence="6 7">
    <name type="scientific">Trichinella spiralis</name>
    <name type="common">Trichina worm</name>
    <dbReference type="NCBI Taxonomy" id="6334"/>
    <lineage>
        <taxon>Eukaryota</taxon>
        <taxon>Metazoa</taxon>
        <taxon>Ecdysozoa</taxon>
        <taxon>Nematoda</taxon>
        <taxon>Enoplea</taxon>
        <taxon>Dorylaimia</taxon>
        <taxon>Trichinellida</taxon>
        <taxon>Trichinellidae</taxon>
        <taxon>Trichinella</taxon>
    </lineage>
</organism>